<keyword evidence="5" id="KW-0511">Multifunctional enzyme</keyword>
<dbReference type="InterPro" id="IPR000477">
    <property type="entry name" value="RT_dom"/>
</dbReference>
<dbReference type="PANTHER" id="PTHR37984">
    <property type="entry name" value="PROTEIN CBG26694"/>
    <property type="match status" value="1"/>
</dbReference>
<keyword evidence="4" id="KW-0378">Hydrolase</keyword>
<keyword evidence="2" id="KW-0548">Nucleotidyltransferase</keyword>
<evidence type="ECO:0000256" key="1">
    <source>
        <dbReference type="ARBA" id="ARBA00022679"/>
    </source>
</evidence>
<dbReference type="InterPro" id="IPR021109">
    <property type="entry name" value="Peptidase_aspartic_dom_sf"/>
</dbReference>
<dbReference type="InterPro" id="IPR041577">
    <property type="entry name" value="RT_RNaseH_2"/>
</dbReference>
<dbReference type="InterPro" id="IPR043502">
    <property type="entry name" value="DNA/RNA_pol_sf"/>
</dbReference>
<evidence type="ECO:0000256" key="2">
    <source>
        <dbReference type="ARBA" id="ARBA00022695"/>
    </source>
</evidence>
<dbReference type="Gene3D" id="3.30.70.270">
    <property type="match status" value="1"/>
</dbReference>
<dbReference type="EMBL" id="SSTD01015300">
    <property type="protein sequence ID" value="TYK03052.1"/>
    <property type="molecule type" value="Genomic_DNA"/>
</dbReference>
<accession>A0A5D3BW35</accession>
<name>A0A5D3BW35_CUCMM</name>
<evidence type="ECO:0000259" key="7">
    <source>
        <dbReference type="Pfam" id="PF17919"/>
    </source>
</evidence>
<comment type="caution">
    <text evidence="8">The sequence shown here is derived from an EMBL/GenBank/DDBJ whole genome shotgun (WGS) entry which is preliminary data.</text>
</comment>
<dbReference type="Gene3D" id="3.10.10.10">
    <property type="entry name" value="HIV Type 1 Reverse Transcriptase, subunit A, domain 1"/>
    <property type="match status" value="1"/>
</dbReference>
<dbReference type="CDD" id="cd01647">
    <property type="entry name" value="RT_LTR"/>
    <property type="match status" value="1"/>
</dbReference>
<dbReference type="GO" id="GO:0016779">
    <property type="term" value="F:nucleotidyltransferase activity"/>
    <property type="evidence" value="ECO:0007669"/>
    <property type="project" value="UniProtKB-KW"/>
</dbReference>
<feature type="domain" description="Reverse transcriptase" evidence="6">
    <location>
        <begin position="497"/>
        <end position="579"/>
    </location>
</feature>
<evidence type="ECO:0000256" key="5">
    <source>
        <dbReference type="ARBA" id="ARBA00023268"/>
    </source>
</evidence>
<dbReference type="Proteomes" id="UP000321947">
    <property type="component" value="Unassembled WGS sequence"/>
</dbReference>
<dbReference type="Pfam" id="PF17919">
    <property type="entry name" value="RT_RNaseH_2"/>
    <property type="match status" value="1"/>
</dbReference>
<evidence type="ECO:0000259" key="6">
    <source>
        <dbReference type="Pfam" id="PF00078"/>
    </source>
</evidence>
<evidence type="ECO:0000256" key="3">
    <source>
        <dbReference type="ARBA" id="ARBA00022722"/>
    </source>
</evidence>
<dbReference type="PANTHER" id="PTHR37984:SF5">
    <property type="entry name" value="PROTEIN NYNRIN-LIKE"/>
    <property type="match status" value="1"/>
</dbReference>
<dbReference type="Gene3D" id="2.40.70.10">
    <property type="entry name" value="Acid Proteases"/>
    <property type="match status" value="1"/>
</dbReference>
<gene>
    <name evidence="8" type="ORF">E5676_scaffold46G001480</name>
</gene>
<protein>
    <submittedName>
        <fullName evidence="8">Retrotransposable element Tf2</fullName>
    </submittedName>
</protein>
<dbReference type="Pfam" id="PF00078">
    <property type="entry name" value="RVT_1"/>
    <property type="match status" value="1"/>
</dbReference>
<organism evidence="8 9">
    <name type="scientific">Cucumis melo var. makuwa</name>
    <name type="common">Oriental melon</name>
    <dbReference type="NCBI Taxonomy" id="1194695"/>
    <lineage>
        <taxon>Eukaryota</taxon>
        <taxon>Viridiplantae</taxon>
        <taxon>Streptophyta</taxon>
        <taxon>Embryophyta</taxon>
        <taxon>Tracheophyta</taxon>
        <taxon>Spermatophyta</taxon>
        <taxon>Magnoliopsida</taxon>
        <taxon>eudicotyledons</taxon>
        <taxon>Gunneridae</taxon>
        <taxon>Pentapetalae</taxon>
        <taxon>rosids</taxon>
        <taxon>fabids</taxon>
        <taxon>Cucurbitales</taxon>
        <taxon>Cucurbitaceae</taxon>
        <taxon>Benincaseae</taxon>
        <taxon>Cucumis</taxon>
    </lineage>
</organism>
<proteinExistence type="predicted"/>
<keyword evidence="1" id="KW-0808">Transferase</keyword>
<sequence>MVQTRIEERLEFIDQEIAGMKKELGKVPAIELSLSEIAKSIDLMRLQSEKQQQLLFTIMETSTRERSAMSGQMTESVAKEIEKAKGKENKAASSKMAESDRNFGIDRNERKLDADNGYHDRNKFKKIEMPVFIEEDPDSWLFRAERYFQIHKLSESEKVLVSTVSFDGGKVTKQVFGNGKAVSSNVAGENKGNTSFPIRTITLRSSGSNESRREGSYKRLSDVEFQARKEKDDKEEFKIVEEDKEEKKELNRIEINEDITTVVELSINSVVGLNDPETMKVRGKLFEEDVIILIDCVQGKEICEKLEVQLKNWKVIEDFLPLDLGGVDVILGMQWLYSIGVTTVDWKNLSLTFSVDGKSVNIKGDPSLTKARISLKNMIENWGDKDAGFLIECRSIEVEAVENNGCCLKSAEVLNCGPVSSVIKQYQDVFEWPKKLPPRREIEHQIHMKEGTNPINVQPYRYGFHQKEEMEKLVKEMLNSEVIRPSTSPYSSPVLLVKKKDGSWRFCVDYRAVNNATIPDKFPIPVMEELFDELCGASMFSKIDLKSGYHQIRMADEDIEKTAFRTHEGHYESLYRRFVRNYGAIAAPLTQLLKKGGYKWTEEATIAFDKLKTAMLSLPILALPDFNQPFEIETDASGFGVGAVLVQDKRPIAYYSHTLALRDRVRPV</sequence>
<dbReference type="Pfam" id="PF08284">
    <property type="entry name" value="RVP_2"/>
    <property type="match status" value="1"/>
</dbReference>
<dbReference type="AlphaFoldDB" id="A0A5D3BW35"/>
<evidence type="ECO:0000313" key="8">
    <source>
        <dbReference type="EMBL" id="TYK03052.1"/>
    </source>
</evidence>
<dbReference type="SUPFAM" id="SSF56672">
    <property type="entry name" value="DNA/RNA polymerases"/>
    <property type="match status" value="1"/>
</dbReference>
<reference evidence="8 9" key="1">
    <citation type="submission" date="2019-08" db="EMBL/GenBank/DDBJ databases">
        <title>Draft genome sequences of two oriental melons (Cucumis melo L. var makuwa).</title>
        <authorList>
            <person name="Kwon S.-Y."/>
        </authorList>
    </citation>
    <scope>NUCLEOTIDE SEQUENCE [LARGE SCALE GENOMIC DNA]</scope>
    <source>
        <strain evidence="9">cv. Chang Bougi</strain>
        <tissue evidence="8">Leaf</tissue>
    </source>
</reference>
<dbReference type="GO" id="GO:0004519">
    <property type="term" value="F:endonuclease activity"/>
    <property type="evidence" value="ECO:0007669"/>
    <property type="project" value="UniProtKB-KW"/>
</dbReference>
<dbReference type="InterPro" id="IPR043128">
    <property type="entry name" value="Rev_trsase/Diguanyl_cyclase"/>
</dbReference>
<evidence type="ECO:0000256" key="4">
    <source>
        <dbReference type="ARBA" id="ARBA00022759"/>
    </source>
</evidence>
<keyword evidence="4" id="KW-0255">Endonuclease</keyword>
<dbReference type="InterPro" id="IPR050951">
    <property type="entry name" value="Retrovirus_Pol_polyprotein"/>
</dbReference>
<keyword evidence="3" id="KW-0540">Nuclease</keyword>
<feature type="domain" description="Reverse transcriptase/retrotransposon-derived protein RNase H-like" evidence="7">
    <location>
        <begin position="600"/>
        <end position="660"/>
    </location>
</feature>
<evidence type="ECO:0000313" key="9">
    <source>
        <dbReference type="Proteomes" id="UP000321947"/>
    </source>
</evidence>